<proteinExistence type="predicted"/>
<evidence type="ECO:0000256" key="1">
    <source>
        <dbReference type="SAM" id="MobiDB-lite"/>
    </source>
</evidence>
<dbReference type="EMBL" id="DS566017">
    <property type="status" value="NOT_ANNOTATED_CDS"/>
    <property type="molecule type" value="Genomic_DNA"/>
</dbReference>
<evidence type="ECO:0000313" key="3">
    <source>
        <dbReference type="Proteomes" id="UP000005238"/>
    </source>
</evidence>
<dbReference type="EnsemblProtists" id="Phyra76800">
    <property type="protein sequence ID" value="Phyra76800"/>
    <property type="gene ID" value="Phyra76800"/>
</dbReference>
<keyword evidence="3" id="KW-1185">Reference proteome</keyword>
<reference evidence="3" key="1">
    <citation type="journal article" date="2006" name="Science">
        <title>Phytophthora genome sequences uncover evolutionary origins and mechanisms of pathogenesis.</title>
        <authorList>
            <person name="Tyler B.M."/>
            <person name="Tripathy S."/>
            <person name="Zhang X."/>
            <person name="Dehal P."/>
            <person name="Jiang R.H."/>
            <person name="Aerts A."/>
            <person name="Arredondo F.D."/>
            <person name="Baxter L."/>
            <person name="Bensasson D."/>
            <person name="Beynon J.L."/>
            <person name="Chapman J."/>
            <person name="Damasceno C.M."/>
            <person name="Dorrance A.E."/>
            <person name="Dou D."/>
            <person name="Dickerman A.W."/>
            <person name="Dubchak I.L."/>
            <person name="Garbelotto M."/>
            <person name="Gijzen M."/>
            <person name="Gordon S.G."/>
            <person name="Govers F."/>
            <person name="Grunwald N.J."/>
            <person name="Huang W."/>
            <person name="Ivors K.L."/>
            <person name="Jones R.W."/>
            <person name="Kamoun S."/>
            <person name="Krampis K."/>
            <person name="Lamour K.H."/>
            <person name="Lee M.K."/>
            <person name="McDonald W.H."/>
            <person name="Medina M."/>
            <person name="Meijer H.J."/>
            <person name="Nordberg E.K."/>
            <person name="Maclean D.J."/>
            <person name="Ospina-Giraldo M.D."/>
            <person name="Morris P.F."/>
            <person name="Phuntumart V."/>
            <person name="Putnam N.H."/>
            <person name="Rash S."/>
            <person name="Rose J.K."/>
            <person name="Sakihama Y."/>
            <person name="Salamov A.A."/>
            <person name="Savidor A."/>
            <person name="Scheuring C.F."/>
            <person name="Smith B.M."/>
            <person name="Sobral B.W."/>
            <person name="Terry A."/>
            <person name="Torto-Alalibo T.A."/>
            <person name="Win J."/>
            <person name="Xu Z."/>
            <person name="Zhang H."/>
            <person name="Grigoriev I.V."/>
            <person name="Rokhsar D.S."/>
            <person name="Boore J.L."/>
        </authorList>
    </citation>
    <scope>NUCLEOTIDE SEQUENCE [LARGE SCALE GENOMIC DNA]</scope>
    <source>
        <strain evidence="3">Pr102</strain>
    </source>
</reference>
<dbReference type="GeneID" id="94224391"/>
<sequence length="172" mass="18595">MGCCPSKCPGLTPRKEYAATTTEVVPILPPTGSANQVEPAVDNAVQNMLMDRGSGALMDKSDDEEPVAEDHEPAKLASCKLPQGHPAEVANALDVIFVRVAEEVVVGVQPPPSPPRKSSRSADDIPISSTYHRVHSAVVAEQDAKRQEALQLEAEQREREMREYKAAMQQIG</sequence>
<dbReference type="HOGENOM" id="CLU_134737_0_0_1"/>
<evidence type="ECO:0000313" key="2">
    <source>
        <dbReference type="EnsemblProtists" id="Phyra76800"/>
    </source>
</evidence>
<dbReference type="AlphaFoldDB" id="H3GKJ9"/>
<dbReference type="VEuPathDB" id="FungiDB:KRP23_3699"/>
<dbReference type="VEuPathDB" id="FungiDB:KRP22_3063"/>
<dbReference type="Proteomes" id="UP000005238">
    <property type="component" value="Unassembled WGS sequence"/>
</dbReference>
<protein>
    <submittedName>
        <fullName evidence="2">Uncharacterized protein</fullName>
    </submittedName>
</protein>
<feature type="region of interest" description="Disordered" evidence="1">
    <location>
        <begin position="53"/>
        <end position="72"/>
    </location>
</feature>
<accession>H3GKJ9</accession>
<organism evidence="2 3">
    <name type="scientific">Phytophthora ramorum</name>
    <name type="common">Sudden oak death agent</name>
    <dbReference type="NCBI Taxonomy" id="164328"/>
    <lineage>
        <taxon>Eukaryota</taxon>
        <taxon>Sar</taxon>
        <taxon>Stramenopiles</taxon>
        <taxon>Oomycota</taxon>
        <taxon>Peronosporomycetes</taxon>
        <taxon>Peronosporales</taxon>
        <taxon>Peronosporaceae</taxon>
        <taxon>Phytophthora</taxon>
    </lineage>
</organism>
<reference evidence="2" key="2">
    <citation type="submission" date="2015-06" db="UniProtKB">
        <authorList>
            <consortium name="EnsemblProtists"/>
        </authorList>
    </citation>
    <scope>IDENTIFICATION</scope>
    <source>
        <strain evidence="2">Pr102</strain>
    </source>
</reference>
<dbReference type="InParanoid" id="H3GKJ9"/>
<dbReference type="OrthoDB" id="119732at2759"/>
<name>H3GKJ9_PHYRM</name>
<feature type="region of interest" description="Disordered" evidence="1">
    <location>
        <begin position="107"/>
        <end position="130"/>
    </location>
</feature>
<dbReference type="eggNOG" id="ENOG502SWFT">
    <property type="taxonomic scope" value="Eukaryota"/>
</dbReference>
<dbReference type="RefSeq" id="XP_067747813.1">
    <property type="nucleotide sequence ID" value="XM_067888584.1"/>
</dbReference>
<dbReference type="OMA" id="YHRVHSA"/>